<evidence type="ECO:0000259" key="6">
    <source>
        <dbReference type="Pfam" id="PF16858"/>
    </source>
</evidence>
<dbReference type="InterPro" id="IPR031739">
    <property type="entry name" value="Ncaph2"/>
</dbReference>
<feature type="compositionally biased region" description="Polar residues" evidence="4">
    <location>
        <begin position="222"/>
        <end position="231"/>
    </location>
</feature>
<reference evidence="7" key="2">
    <citation type="journal article" date="2015" name="J. Proteomics">
        <title>Sexual differences in the sialomes of the zebra tick, Rhipicephalus pulchellus.</title>
        <authorList>
            <person name="Tan A.W."/>
            <person name="Francischetti I.M."/>
            <person name="Slovak M."/>
            <person name="Kini R.M."/>
            <person name="Ribeiro J.M."/>
        </authorList>
    </citation>
    <scope>NUCLEOTIDE SEQUENCE</scope>
    <source>
        <tissue evidence="7">Salivary gland</tissue>
    </source>
</reference>
<dbReference type="InterPro" id="IPR009378">
    <property type="entry name" value="H2_N"/>
</dbReference>
<accession>L7M4Q8</accession>
<proteinExistence type="evidence at transcript level"/>
<dbReference type="Pfam" id="PF06278">
    <property type="entry name" value="CNDH2_N"/>
    <property type="match status" value="1"/>
</dbReference>
<dbReference type="AlphaFoldDB" id="L7M4Q8"/>
<dbReference type="EMBL" id="GACK01006980">
    <property type="protein sequence ID" value="JAA58054.1"/>
    <property type="molecule type" value="mRNA"/>
</dbReference>
<feature type="compositionally biased region" description="Basic and acidic residues" evidence="4">
    <location>
        <begin position="105"/>
        <end position="114"/>
    </location>
</feature>
<dbReference type="GO" id="GO:0000796">
    <property type="term" value="C:condensin complex"/>
    <property type="evidence" value="ECO:0007669"/>
    <property type="project" value="TreeGrafter"/>
</dbReference>
<sequence>MDGLGGSSQRYRAQDREIEQRYANLLTPIRDLTKNFEVDIAAYLDQYLGELSQTPITYQEGESSVNFTQAAFLIQGSAFVYGKKVEYLHSLVQKMAGEIVHNSLKGRDTQENAKEGGSAARRKKDDTQFMMHEDMEVADSLDDLPTPRQAARNQAAAQRNQFRRQRRRPLAMVVFDTEKETKLYDLKDDVVGFRVDYRLYSGVVEMPESQDQQECAREEDGTTSLSMSPAHSSLDMADDCGPASPLLMPEEPEMVPFCGDIGAFEECPAKADVEEAPTVPVPPVRNSSLAKRIKEERIKNEKQQQQQQPYPPINPFVVVKRLHDPMEEAAGKDKPLVLRRKTTRKRPFDECSSTDGESVSTVIVPVAAIWVKQSHFPHLLSKELQLQKQGQVLPGGERYLLQTLEALKKMDKEKGQNKDGFEDSAEDVDDADDGPDMPCDDPPGTEEEDKDLDLACCAELNLPEAAEPGPPSAEDSLEKDSYEKLVHSYLQEFHEPLSECQLSDLQKRVADWESRIRPLLDIEEERESFNIRTYCNRVLDHFSDAPSKQTLYFRQICRGRQVWEVPRYFASTLQLANNYNVELGTDGVMEEGMDTLHLTLLSRKQHFHELEEFGDHHVSLTNSSEPARKGKQRKRPAAVSHPEDPSDVLRENPVVPDPDFCADPRLPPTVRTNARAKTRMRAVAAIAALADDSSEGENEENMAAAFV</sequence>
<organism evidence="7">
    <name type="scientific">Rhipicephalus pulchellus</name>
    <name type="common">Yellow backed tick</name>
    <name type="synonym">Dermacentor pulchellus</name>
    <dbReference type="NCBI Taxonomy" id="72859"/>
    <lineage>
        <taxon>Eukaryota</taxon>
        <taxon>Metazoa</taxon>
        <taxon>Ecdysozoa</taxon>
        <taxon>Arthropoda</taxon>
        <taxon>Chelicerata</taxon>
        <taxon>Arachnida</taxon>
        <taxon>Acari</taxon>
        <taxon>Parasitiformes</taxon>
        <taxon>Ixodida</taxon>
        <taxon>Ixodoidea</taxon>
        <taxon>Ixodidae</taxon>
        <taxon>Rhipicephalinae</taxon>
        <taxon>Rhipicephalus</taxon>
        <taxon>Rhipicephalus</taxon>
    </lineage>
</organism>
<evidence type="ECO:0000259" key="5">
    <source>
        <dbReference type="Pfam" id="PF06278"/>
    </source>
</evidence>
<feature type="compositionally biased region" description="Basic and acidic residues" evidence="4">
    <location>
        <begin position="412"/>
        <end position="421"/>
    </location>
</feature>
<dbReference type="GO" id="GO:0005634">
    <property type="term" value="C:nucleus"/>
    <property type="evidence" value="ECO:0007669"/>
    <property type="project" value="UniProtKB-SubCell"/>
</dbReference>
<name>L7M4Q8_RHIPC</name>
<dbReference type="GO" id="GO:0010032">
    <property type="term" value="P:meiotic chromosome condensation"/>
    <property type="evidence" value="ECO:0007669"/>
    <property type="project" value="TreeGrafter"/>
</dbReference>
<dbReference type="PANTHER" id="PTHR14324:SF3">
    <property type="entry name" value="CONDENSIN-2 COMPLEX SUBUNIT H2"/>
    <property type="match status" value="1"/>
</dbReference>
<dbReference type="Pfam" id="PF16858">
    <property type="entry name" value="CNDH2_C"/>
    <property type="match status" value="1"/>
</dbReference>
<feature type="compositionally biased region" description="Basic and acidic residues" evidence="4">
    <location>
        <begin position="641"/>
        <end position="650"/>
    </location>
</feature>
<feature type="region of interest" description="Disordered" evidence="4">
    <location>
        <begin position="103"/>
        <end position="128"/>
    </location>
</feature>
<feature type="compositionally biased region" description="Acidic residues" evidence="4">
    <location>
        <begin position="422"/>
        <end position="449"/>
    </location>
</feature>
<feature type="region of interest" description="Disordered" evidence="4">
    <location>
        <begin position="412"/>
        <end position="449"/>
    </location>
</feature>
<protein>
    <recommendedName>
        <fullName evidence="8">Condensin-2 complex subunit H2</fullName>
    </recommendedName>
</protein>
<feature type="region of interest" description="Disordered" evidence="4">
    <location>
        <begin position="617"/>
        <end position="669"/>
    </location>
</feature>
<dbReference type="GO" id="GO:0003682">
    <property type="term" value="F:chromatin binding"/>
    <property type="evidence" value="ECO:0007669"/>
    <property type="project" value="TreeGrafter"/>
</dbReference>
<comment type="similarity">
    <text evidence="2">Belongs to the CND2 H2 (condensin-2 subunit 2) family.</text>
</comment>
<dbReference type="PANTHER" id="PTHR14324">
    <property type="entry name" value="CONDENSIN-2 COMPLEX SUBUNIT H2"/>
    <property type="match status" value="1"/>
</dbReference>
<dbReference type="GO" id="GO:0051306">
    <property type="term" value="P:mitotic sister chromatid separation"/>
    <property type="evidence" value="ECO:0007669"/>
    <property type="project" value="TreeGrafter"/>
</dbReference>
<evidence type="ECO:0000256" key="4">
    <source>
        <dbReference type="SAM" id="MobiDB-lite"/>
    </source>
</evidence>
<evidence type="ECO:0000256" key="1">
    <source>
        <dbReference type="ARBA" id="ARBA00004123"/>
    </source>
</evidence>
<dbReference type="InterPro" id="IPR031737">
    <property type="entry name" value="CNDH2_C"/>
</dbReference>
<keyword evidence="3" id="KW-0539">Nucleus</keyword>
<reference evidence="7" key="1">
    <citation type="submission" date="2012-11" db="EMBL/GenBank/DDBJ databases">
        <authorList>
            <person name="Lucero-Rivera Y.E."/>
            <person name="Tovar-Ramirez D."/>
        </authorList>
    </citation>
    <scope>NUCLEOTIDE SEQUENCE</scope>
    <source>
        <tissue evidence="7">Salivary gland</tissue>
    </source>
</reference>
<evidence type="ECO:0008006" key="8">
    <source>
        <dbReference type="Google" id="ProtNLM"/>
    </source>
</evidence>
<evidence type="ECO:0000256" key="3">
    <source>
        <dbReference type="ARBA" id="ARBA00023242"/>
    </source>
</evidence>
<evidence type="ECO:0000256" key="2">
    <source>
        <dbReference type="ARBA" id="ARBA00007844"/>
    </source>
</evidence>
<feature type="domain" description="Condensin II complex subunit H2 N-terminal" evidence="5">
    <location>
        <begin position="20"/>
        <end position="135"/>
    </location>
</feature>
<evidence type="ECO:0000313" key="7">
    <source>
        <dbReference type="EMBL" id="JAA58054.1"/>
    </source>
</evidence>
<feature type="region of interest" description="Disordered" evidence="4">
    <location>
        <begin position="207"/>
        <end position="231"/>
    </location>
</feature>
<comment type="subcellular location">
    <subcellularLocation>
        <location evidence="1">Nucleus</location>
    </subcellularLocation>
</comment>
<feature type="domain" description="Condensin-2 complex subunit H2 C-terminal" evidence="6">
    <location>
        <begin position="481"/>
        <end position="609"/>
    </location>
</feature>